<name>A0AAX4J7N9_9CAUD</name>
<proteinExistence type="predicted"/>
<evidence type="ECO:0000313" key="3">
    <source>
        <dbReference type="Proteomes" id="UP001432109"/>
    </source>
</evidence>
<protein>
    <submittedName>
        <fullName evidence="2">Membrane protein</fullName>
    </submittedName>
</protein>
<sequence>MKKLSHKFQSGNFWEKLFWIILITALIIITWCVVDSVMFFLQTVLTFWGLIILAPIVALGIIAFSIVRYPKVRDRDSYSKFTQKYL</sequence>
<organism evidence="2 3">
    <name type="scientific">Staphylococcus phage CF5</name>
    <dbReference type="NCBI Taxonomy" id="3113739"/>
    <lineage>
        <taxon>Viruses</taxon>
        <taxon>Duplodnaviria</taxon>
        <taxon>Heunggongvirae</taxon>
        <taxon>Uroviricota</taxon>
        <taxon>Caudoviricetes</taxon>
        <taxon>Herelleviridae</taxon>
        <taxon>Twortvirinae</taxon>
        <taxon>Silviavirus</taxon>
    </lineage>
</organism>
<keyword evidence="1" id="KW-0812">Transmembrane</keyword>
<keyword evidence="1" id="KW-1133">Transmembrane helix</keyword>
<evidence type="ECO:0000313" key="2">
    <source>
        <dbReference type="EMBL" id="WRW34735.1"/>
    </source>
</evidence>
<dbReference type="EMBL" id="PP034390">
    <property type="protein sequence ID" value="WRW34735.1"/>
    <property type="molecule type" value="Genomic_DNA"/>
</dbReference>
<feature type="transmembrane region" description="Helical" evidence="1">
    <location>
        <begin position="47"/>
        <end position="67"/>
    </location>
</feature>
<accession>A0AAX4J7N9</accession>
<dbReference type="Proteomes" id="UP001432109">
    <property type="component" value="Segment"/>
</dbReference>
<reference evidence="2" key="1">
    <citation type="submission" date="2023-12" db="EMBL/GenBank/DDBJ databases">
        <title>Isolation and Characterisation of Novel Lytic Bacteriophages for therapeutic applications in Prosthetic Joint Infections.</title>
        <authorList>
            <person name="Burton N."/>
            <person name="Melo L.D.R."/>
            <person name="Pearce B."/>
            <person name="Tadesse M.D."/>
            <person name="Vryonis E."/>
            <person name="Sagona A."/>
        </authorList>
    </citation>
    <scope>NUCLEOTIDE SEQUENCE</scope>
</reference>
<gene>
    <name evidence="2" type="ORF">CF5_0049</name>
</gene>
<feature type="transmembrane region" description="Helical" evidence="1">
    <location>
        <begin position="20"/>
        <end position="41"/>
    </location>
</feature>
<keyword evidence="1" id="KW-0472">Membrane</keyword>
<evidence type="ECO:0000256" key="1">
    <source>
        <dbReference type="SAM" id="Phobius"/>
    </source>
</evidence>